<organism evidence="2 3">
    <name type="scientific">Sphingobium phenoxybenzoativorans</name>
    <dbReference type="NCBI Taxonomy" id="1592790"/>
    <lineage>
        <taxon>Bacteria</taxon>
        <taxon>Pseudomonadati</taxon>
        <taxon>Pseudomonadota</taxon>
        <taxon>Alphaproteobacteria</taxon>
        <taxon>Sphingomonadales</taxon>
        <taxon>Sphingomonadaceae</taxon>
        <taxon>Sphingobium</taxon>
    </lineage>
</organism>
<reference evidence="2" key="1">
    <citation type="submission" date="2021-04" db="EMBL/GenBank/DDBJ databases">
        <title>Isolation of p-tert-butylphenol degrading bacteria Sphingobium phenoxybenzoativorans Tas13 from active sludge.</title>
        <authorList>
            <person name="Li Y."/>
        </authorList>
    </citation>
    <scope>NUCLEOTIDE SEQUENCE</scope>
    <source>
        <strain evidence="2">Tas13</strain>
    </source>
</reference>
<dbReference type="InterPro" id="IPR032708">
    <property type="entry name" value="McjB_C"/>
</dbReference>
<protein>
    <submittedName>
        <fullName evidence="2">Lasso peptide biosynthesis B2 protein</fullName>
    </submittedName>
</protein>
<dbReference type="AlphaFoldDB" id="A0A975Q1Q1"/>
<accession>A0A975Q1Q1</accession>
<dbReference type="InterPro" id="IPR053521">
    <property type="entry name" value="McjB-like"/>
</dbReference>
<evidence type="ECO:0000313" key="3">
    <source>
        <dbReference type="Proteomes" id="UP000681425"/>
    </source>
</evidence>
<proteinExistence type="predicted"/>
<dbReference type="KEGG" id="spph:KFK14_22050"/>
<dbReference type="EMBL" id="CP073910">
    <property type="protein sequence ID" value="QUT05608.1"/>
    <property type="molecule type" value="Genomic_DNA"/>
</dbReference>
<gene>
    <name evidence="2" type="ORF">KFK14_22050</name>
</gene>
<sequence length="220" mass="24512">MYRLGEGFAYCCAGSHAIFLDLTRNHYLCLKPPLQAAFSKLVERKELNQEDHNQLNNLLNVGILTQDIVASPLTPPFVIPAMSTVRASKVSSFSRPVLKALLQRMSASASLRLHGLDQTVKALKRLKEEIRFQGEIYAPEAEAQAASAFEATHLLFSANDRCLPQAIALFRSLLAARHLPLLIFGVRMNPFSAHCWVQSGERVFCDSAAYTRQFTPILII</sequence>
<evidence type="ECO:0000259" key="1">
    <source>
        <dbReference type="Pfam" id="PF13471"/>
    </source>
</evidence>
<dbReference type="Pfam" id="PF13471">
    <property type="entry name" value="Transglut_core3"/>
    <property type="match status" value="1"/>
</dbReference>
<dbReference type="NCBIfam" id="NF033537">
    <property type="entry name" value="lasso_biosyn_B2"/>
    <property type="match status" value="1"/>
</dbReference>
<name>A0A975Q1Q1_9SPHN</name>
<keyword evidence="3" id="KW-1185">Reference proteome</keyword>
<evidence type="ECO:0000313" key="2">
    <source>
        <dbReference type="EMBL" id="QUT05608.1"/>
    </source>
</evidence>
<dbReference type="Proteomes" id="UP000681425">
    <property type="component" value="Chromosome"/>
</dbReference>
<dbReference type="RefSeq" id="WP_212609138.1">
    <property type="nucleotide sequence ID" value="NZ_CP073910.1"/>
</dbReference>
<feature type="domain" description="Microcin J25-processing protein McjB C-terminal" evidence="1">
    <location>
        <begin position="139"/>
        <end position="218"/>
    </location>
</feature>